<gene>
    <name evidence="1" type="ORF">GCM10009539_45870</name>
</gene>
<keyword evidence="2" id="KW-1185">Reference proteome</keyword>
<evidence type="ECO:0000313" key="1">
    <source>
        <dbReference type="EMBL" id="GAA0255478.1"/>
    </source>
</evidence>
<name>A0ABN0UMI3_9ACTN</name>
<dbReference type="Pfam" id="PF17174">
    <property type="entry name" value="DUF5130"/>
    <property type="match status" value="1"/>
</dbReference>
<comment type="caution">
    <text evidence="1">The sequence shown here is derived from an EMBL/GenBank/DDBJ whole genome shotgun (WGS) entry which is preliminary data.</text>
</comment>
<evidence type="ECO:0000313" key="2">
    <source>
        <dbReference type="Proteomes" id="UP001500967"/>
    </source>
</evidence>
<reference evidence="1 2" key="1">
    <citation type="journal article" date="2019" name="Int. J. Syst. Evol. Microbiol.">
        <title>The Global Catalogue of Microorganisms (GCM) 10K type strain sequencing project: providing services to taxonomists for standard genome sequencing and annotation.</title>
        <authorList>
            <consortium name="The Broad Institute Genomics Platform"/>
            <consortium name="The Broad Institute Genome Sequencing Center for Infectious Disease"/>
            <person name="Wu L."/>
            <person name="Ma J."/>
        </authorList>
    </citation>
    <scope>NUCLEOTIDE SEQUENCE [LARGE SCALE GENOMIC DNA]</scope>
    <source>
        <strain evidence="1 2">JCM 10425</strain>
    </source>
</reference>
<sequence>MAPGDSPEIPASQLTSSQLTSIANGAAAAGPFSSRQLFRIDEALTAADRETGLTFSVYVGGLEEPLRASAETMLDALPAPEDSVLLAVSPNQRALEIVTGIRAAKRIPDRACELAGMSMRAAFQGGDLAGGIVTGLRMLADRAGTPRPASR</sequence>
<accession>A0ABN0UMI3</accession>
<dbReference type="InterPro" id="IPR033437">
    <property type="entry name" value="DUF5130"/>
</dbReference>
<organism evidence="1 2">
    <name type="scientific">Cryptosporangium japonicum</name>
    <dbReference type="NCBI Taxonomy" id="80872"/>
    <lineage>
        <taxon>Bacteria</taxon>
        <taxon>Bacillati</taxon>
        <taxon>Actinomycetota</taxon>
        <taxon>Actinomycetes</taxon>
        <taxon>Cryptosporangiales</taxon>
        <taxon>Cryptosporangiaceae</taxon>
        <taxon>Cryptosporangium</taxon>
    </lineage>
</organism>
<dbReference type="Proteomes" id="UP001500967">
    <property type="component" value="Unassembled WGS sequence"/>
</dbReference>
<dbReference type="EMBL" id="BAAAGX010000017">
    <property type="protein sequence ID" value="GAA0255478.1"/>
    <property type="molecule type" value="Genomic_DNA"/>
</dbReference>
<proteinExistence type="predicted"/>
<protein>
    <submittedName>
        <fullName evidence="1">DUF5130 family protein</fullName>
    </submittedName>
</protein>
<dbReference type="Gene3D" id="3.10.310.50">
    <property type="match status" value="1"/>
</dbReference>